<evidence type="ECO:0008006" key="5">
    <source>
        <dbReference type="Google" id="ProtNLM"/>
    </source>
</evidence>
<dbReference type="InterPro" id="IPR041487">
    <property type="entry name" value="HEPN/Toprim-NTD1"/>
</dbReference>
<evidence type="ECO:0000313" key="3">
    <source>
        <dbReference type="EMBL" id="SAZ71788.1"/>
    </source>
</evidence>
<dbReference type="AlphaFoldDB" id="A0AAX2BKE6"/>
<proteinExistence type="predicted"/>
<dbReference type="Pfam" id="PF18735">
    <property type="entry name" value="HEPN_RiboL-PSP"/>
    <property type="match status" value="1"/>
</dbReference>
<protein>
    <recommendedName>
        <fullName evidence="5">HEPN/Toprim N-terminal domain-containing protein</fullName>
    </recommendedName>
</protein>
<feature type="domain" description="HEPN/Toprim N-terminal" evidence="2">
    <location>
        <begin position="5"/>
        <end position="202"/>
    </location>
</feature>
<dbReference type="InterPro" id="IPR041519">
    <property type="entry name" value="HEPN_RiboL-PSP"/>
</dbReference>
<gene>
    <name evidence="3" type="ORF">CITRO92_2917</name>
</gene>
<accession>A0AAX2BKE6</accession>
<name>A0AAX2BKE6_CITAM</name>
<evidence type="ECO:0000259" key="1">
    <source>
        <dbReference type="Pfam" id="PF18735"/>
    </source>
</evidence>
<dbReference type="EMBL" id="LT556085">
    <property type="protein sequence ID" value="SAZ71788.1"/>
    <property type="molecule type" value="Genomic_DNA"/>
</dbReference>
<dbReference type="Proteomes" id="UP000245995">
    <property type="component" value="Chromosome CITRO92"/>
</dbReference>
<organism evidence="3 4">
    <name type="scientific">Citrobacter amalonaticus</name>
    <dbReference type="NCBI Taxonomy" id="35703"/>
    <lineage>
        <taxon>Bacteria</taxon>
        <taxon>Pseudomonadati</taxon>
        <taxon>Pseudomonadota</taxon>
        <taxon>Gammaproteobacteria</taxon>
        <taxon>Enterobacterales</taxon>
        <taxon>Enterobacteriaceae</taxon>
        <taxon>Citrobacter</taxon>
    </lineage>
</organism>
<sequence length="385" mass="45288">MRSYMGSFASITLNGLTIQEWKNSWHRWYFRESERVRNVDDNTGEFIFLGYRSTAGTIRKRLELDGFSYKQLENEFSEMRSKWIDMLEGYYDESLHQTELKILREYPKMQSWVDLLLTAQENEFSQNKNLENDLLEFMLSEDFEEYPFYSAANFHFPCKTIESWAIAILSISPDDAIIELDITELANAGWTDDFHDLAEIQAEKTYFLNNFTQFIDELITLPINLPEFHLMNRLAFSGVISAFEAYLSDTMKKQVMTRPAVKRRFVESHDKFSAKKLTLNDIFTKLDELDKLIVEELDFISFHNMDTIPKLFNKVLFVEFPKNRIAKLCEAVKKRHDIVHRNGRDTAGKLTNISKDDVIGLIELTKEVVFNIDRQILDLQRHVDD</sequence>
<evidence type="ECO:0000313" key="4">
    <source>
        <dbReference type="Proteomes" id="UP000245995"/>
    </source>
</evidence>
<feature type="domain" description="RiboL-PSP-HEPN" evidence="1">
    <location>
        <begin position="213"/>
        <end position="377"/>
    </location>
</feature>
<reference evidence="3 4" key="1">
    <citation type="submission" date="2016-04" db="EMBL/GenBank/DDBJ databases">
        <authorList>
            <person name="Regsiter A."/>
            <person name="William W."/>
        </authorList>
    </citation>
    <scope>NUCLEOTIDE SEQUENCE [LARGE SCALE GENOMIC DNA]</scope>
    <source>
        <strain evidence="3 4">92</strain>
    </source>
</reference>
<dbReference type="Pfam" id="PF18871">
    <property type="entry name" value="HEPN_Toprim_N"/>
    <property type="match status" value="1"/>
</dbReference>
<evidence type="ECO:0000259" key="2">
    <source>
        <dbReference type="Pfam" id="PF18871"/>
    </source>
</evidence>